<proteinExistence type="predicted"/>
<evidence type="ECO:0000259" key="6">
    <source>
        <dbReference type="PROSITE" id="PS50865"/>
    </source>
</evidence>
<dbReference type="OrthoDB" id="437457at2759"/>
<keyword evidence="8" id="KW-1185">Reference proteome</keyword>
<dbReference type="AlphaFoldDB" id="A0A550CN00"/>
<feature type="region of interest" description="Disordered" evidence="5">
    <location>
        <begin position="506"/>
        <end position="556"/>
    </location>
</feature>
<dbReference type="GO" id="GO:0008270">
    <property type="term" value="F:zinc ion binding"/>
    <property type="evidence" value="ECO:0007669"/>
    <property type="project" value="UniProtKB-KW"/>
</dbReference>
<evidence type="ECO:0000256" key="3">
    <source>
        <dbReference type="ARBA" id="ARBA00022833"/>
    </source>
</evidence>
<feature type="domain" description="MYND-type" evidence="6">
    <location>
        <begin position="360"/>
        <end position="398"/>
    </location>
</feature>
<evidence type="ECO:0000256" key="1">
    <source>
        <dbReference type="ARBA" id="ARBA00022723"/>
    </source>
</evidence>
<keyword evidence="1" id="KW-0479">Metal-binding</keyword>
<dbReference type="Pfam" id="PF01753">
    <property type="entry name" value="zf-MYND"/>
    <property type="match status" value="1"/>
</dbReference>
<feature type="compositionally biased region" description="Acidic residues" evidence="5">
    <location>
        <begin position="516"/>
        <end position="550"/>
    </location>
</feature>
<keyword evidence="2 4" id="KW-0863">Zinc-finger</keyword>
<protein>
    <recommendedName>
        <fullName evidence="6">MYND-type domain-containing protein</fullName>
    </recommendedName>
</protein>
<dbReference type="SUPFAM" id="SSF144232">
    <property type="entry name" value="HIT/MYND zinc finger-like"/>
    <property type="match status" value="1"/>
</dbReference>
<name>A0A550CN00_9AGAR</name>
<sequence length="556" mass="64120">MDIVLKTKTPFTELLDPPFQTPITPRRLTAMVAALRTYATLLYSHYSGQRRVWQTIEEYWPQVWIWVDFLQRRPSTDSLRLVSLLFEAVRDNTEKNASFTPLLLAQPHAIALLVNVWLHQLRYARANDLAPSFFAKSLAKSLTAVYTDLDNSEIKGIIEREIHRGVAGDAHRLFRHIARVVRLLFTMKDSEEDGALLATLEISSYFIAEERDPLLLPRVMPRAMIYAVVALVQRHAGTVLELMAQSACFFLSQTWTIGTDRRPLIWALHAGLLPALLRMRQDRYRDESASELLMEIHKNLAHRKVLTAFWQAYERDKAAIERAPWQPERLRKIIKRAEKSNKALRVLREVWIPDMGHCHNIECPFPVPSLLQCPCKMAYYCSKECQKVHWNAGHRRNCHMWHWDLIEETKEKLSYPLYDDRDIEFLTQITKEYADHHLDDVFQKAKKIDPDLKRTFMLTVSWAHGEPSHWVTEARSFRMERTVILQVAVFMGRELTLVTLPTATLTLTGPGGLSDSENEAAQEESSESESSSEEGDESEGGDGDPLDESEDHVHRS</sequence>
<evidence type="ECO:0000313" key="8">
    <source>
        <dbReference type="Proteomes" id="UP000320762"/>
    </source>
</evidence>
<evidence type="ECO:0000256" key="4">
    <source>
        <dbReference type="PROSITE-ProRule" id="PRU00134"/>
    </source>
</evidence>
<dbReference type="PROSITE" id="PS50865">
    <property type="entry name" value="ZF_MYND_2"/>
    <property type="match status" value="1"/>
</dbReference>
<keyword evidence="3" id="KW-0862">Zinc</keyword>
<dbReference type="Gene3D" id="6.10.140.2220">
    <property type="match status" value="1"/>
</dbReference>
<accession>A0A550CN00</accession>
<organism evidence="7 8">
    <name type="scientific">Schizophyllum amplum</name>
    <dbReference type="NCBI Taxonomy" id="97359"/>
    <lineage>
        <taxon>Eukaryota</taxon>
        <taxon>Fungi</taxon>
        <taxon>Dikarya</taxon>
        <taxon>Basidiomycota</taxon>
        <taxon>Agaricomycotina</taxon>
        <taxon>Agaricomycetes</taxon>
        <taxon>Agaricomycetidae</taxon>
        <taxon>Agaricales</taxon>
        <taxon>Schizophyllaceae</taxon>
        <taxon>Schizophyllum</taxon>
    </lineage>
</organism>
<evidence type="ECO:0000256" key="2">
    <source>
        <dbReference type="ARBA" id="ARBA00022771"/>
    </source>
</evidence>
<dbReference type="InterPro" id="IPR002893">
    <property type="entry name" value="Znf_MYND"/>
</dbReference>
<comment type="caution">
    <text evidence="7">The sequence shown here is derived from an EMBL/GenBank/DDBJ whole genome shotgun (WGS) entry which is preliminary data.</text>
</comment>
<dbReference type="Proteomes" id="UP000320762">
    <property type="component" value="Unassembled WGS sequence"/>
</dbReference>
<dbReference type="EMBL" id="VDMD01000004">
    <property type="protein sequence ID" value="TRM66176.1"/>
    <property type="molecule type" value="Genomic_DNA"/>
</dbReference>
<reference evidence="7 8" key="1">
    <citation type="journal article" date="2019" name="New Phytol.">
        <title>Comparative genomics reveals unique wood-decay strategies and fruiting body development in the Schizophyllaceae.</title>
        <authorList>
            <person name="Almasi E."/>
            <person name="Sahu N."/>
            <person name="Krizsan K."/>
            <person name="Balint B."/>
            <person name="Kovacs G.M."/>
            <person name="Kiss B."/>
            <person name="Cseklye J."/>
            <person name="Drula E."/>
            <person name="Henrissat B."/>
            <person name="Nagy I."/>
            <person name="Chovatia M."/>
            <person name="Adam C."/>
            <person name="LaButti K."/>
            <person name="Lipzen A."/>
            <person name="Riley R."/>
            <person name="Grigoriev I.V."/>
            <person name="Nagy L.G."/>
        </authorList>
    </citation>
    <scope>NUCLEOTIDE SEQUENCE [LARGE SCALE GENOMIC DNA]</scope>
    <source>
        <strain evidence="7 8">NL-1724</strain>
    </source>
</reference>
<evidence type="ECO:0000313" key="7">
    <source>
        <dbReference type="EMBL" id="TRM66176.1"/>
    </source>
</evidence>
<evidence type="ECO:0000256" key="5">
    <source>
        <dbReference type="SAM" id="MobiDB-lite"/>
    </source>
</evidence>
<gene>
    <name evidence="7" type="ORF">BD626DRAFT_566801</name>
</gene>